<evidence type="ECO:0000256" key="1">
    <source>
        <dbReference type="SAM" id="SignalP"/>
    </source>
</evidence>
<feature type="signal peptide" evidence="1">
    <location>
        <begin position="1"/>
        <end position="18"/>
    </location>
</feature>
<keyword evidence="1" id="KW-0732">Signal</keyword>
<keyword evidence="3" id="KW-1185">Reference proteome</keyword>
<proteinExistence type="predicted"/>
<name>A0A103Y8E7_CYNCS</name>
<protein>
    <submittedName>
        <fullName evidence="2">Uncharacterized protein</fullName>
    </submittedName>
</protein>
<gene>
    <name evidence="2" type="ORF">Ccrd_017262</name>
</gene>
<dbReference type="EMBL" id="LEKV01002087">
    <property type="protein sequence ID" value="KVI04424.1"/>
    <property type="molecule type" value="Genomic_DNA"/>
</dbReference>
<evidence type="ECO:0000313" key="3">
    <source>
        <dbReference type="Proteomes" id="UP000243975"/>
    </source>
</evidence>
<evidence type="ECO:0000313" key="2">
    <source>
        <dbReference type="EMBL" id="KVI04424.1"/>
    </source>
</evidence>
<accession>A0A103Y8E7</accession>
<comment type="caution">
    <text evidence="2">The sequence shown here is derived from an EMBL/GenBank/DDBJ whole genome shotgun (WGS) entry which is preliminary data.</text>
</comment>
<reference evidence="2 3" key="1">
    <citation type="journal article" date="2016" name="Sci. Rep.">
        <title>The genome sequence of the outbreeding globe artichoke constructed de novo incorporating a phase-aware low-pass sequencing strategy of F1 progeny.</title>
        <authorList>
            <person name="Scaglione D."/>
            <person name="Reyes-Chin-Wo S."/>
            <person name="Acquadro A."/>
            <person name="Froenicke L."/>
            <person name="Portis E."/>
            <person name="Beitel C."/>
            <person name="Tirone M."/>
            <person name="Mauro R."/>
            <person name="Lo Monaco A."/>
            <person name="Mauromicale G."/>
            <person name="Faccioli P."/>
            <person name="Cattivelli L."/>
            <person name="Rieseberg L."/>
            <person name="Michelmore R."/>
            <person name="Lanteri S."/>
        </authorList>
    </citation>
    <scope>NUCLEOTIDE SEQUENCE [LARGE SCALE GENOMIC DNA]</scope>
    <source>
        <strain evidence="2">2C</strain>
    </source>
</reference>
<dbReference type="Proteomes" id="UP000243975">
    <property type="component" value="Unassembled WGS sequence"/>
</dbReference>
<organism evidence="2 3">
    <name type="scientific">Cynara cardunculus var. scolymus</name>
    <name type="common">Globe artichoke</name>
    <name type="synonym">Cynara scolymus</name>
    <dbReference type="NCBI Taxonomy" id="59895"/>
    <lineage>
        <taxon>Eukaryota</taxon>
        <taxon>Viridiplantae</taxon>
        <taxon>Streptophyta</taxon>
        <taxon>Embryophyta</taxon>
        <taxon>Tracheophyta</taxon>
        <taxon>Spermatophyta</taxon>
        <taxon>Magnoliopsida</taxon>
        <taxon>eudicotyledons</taxon>
        <taxon>Gunneridae</taxon>
        <taxon>Pentapetalae</taxon>
        <taxon>asterids</taxon>
        <taxon>campanulids</taxon>
        <taxon>Asterales</taxon>
        <taxon>Asteraceae</taxon>
        <taxon>Carduoideae</taxon>
        <taxon>Cardueae</taxon>
        <taxon>Carduinae</taxon>
        <taxon>Cynara</taxon>
    </lineage>
</organism>
<feature type="chain" id="PRO_5007119485" evidence="1">
    <location>
        <begin position="19"/>
        <end position="130"/>
    </location>
</feature>
<dbReference type="Gramene" id="KVI04424">
    <property type="protein sequence ID" value="KVI04424"/>
    <property type="gene ID" value="Ccrd_017262"/>
</dbReference>
<dbReference type="AlphaFoldDB" id="A0A103Y8E7"/>
<sequence>MFSRGTIILLSLLRRVKLFYTLSSGPAAANRFCCDVFKQQLQTEQQQQRFIERVEKEYQEQVTAETVGFATVGLEAVGVEKKQELQQQLQSKQSAIVAQNSSQCADCLSLILKSETASSSTDLCCVCYLS</sequence>